<evidence type="ECO:0000256" key="1">
    <source>
        <dbReference type="SAM" id="Coils"/>
    </source>
</evidence>
<dbReference type="OrthoDB" id="5296173at2"/>
<name>A0A917NDD1_9GAMM</name>
<dbReference type="GO" id="GO:0043107">
    <property type="term" value="P:type IV pilus-dependent motility"/>
    <property type="evidence" value="ECO:0007669"/>
    <property type="project" value="TreeGrafter"/>
</dbReference>
<dbReference type="PANTHER" id="PTHR40278:SF2">
    <property type="entry name" value="TYPE IV PILUS INNER MEMBRANE COMPONENT PILN"/>
    <property type="match status" value="1"/>
</dbReference>
<dbReference type="InterPro" id="IPR007813">
    <property type="entry name" value="PilN"/>
</dbReference>
<keyword evidence="4" id="KW-1185">Reference proteome</keyword>
<organism evidence="3 4">
    <name type="scientific">Legionella impletisoli</name>
    <dbReference type="NCBI Taxonomy" id="343510"/>
    <lineage>
        <taxon>Bacteria</taxon>
        <taxon>Pseudomonadati</taxon>
        <taxon>Pseudomonadota</taxon>
        <taxon>Gammaproteobacteria</taxon>
        <taxon>Legionellales</taxon>
        <taxon>Legionellaceae</taxon>
        <taxon>Legionella</taxon>
    </lineage>
</organism>
<keyword evidence="1" id="KW-0175">Coiled coil</keyword>
<evidence type="ECO:0000313" key="3">
    <source>
        <dbReference type="EMBL" id="GGI91154.1"/>
    </source>
</evidence>
<sequence length="193" mass="22331">MTEINLLPWREARREKEKKEFTLYLGVALAAAAIVVFMWNMYAKNLIEDQTNRNQILQTEITRLKAQIKEIEELKKLREALIARMNIVQNLQATRTLTVRMFDELVNVLPNGVYLTQIEREGDKITLFGYAESNSNISELMRNIEANQWIQSPELTEIKKAKDSPENVDNTFKLSFILGPKTNGVMNEKPESK</sequence>
<evidence type="ECO:0000313" key="4">
    <source>
        <dbReference type="Proteomes" id="UP000630149"/>
    </source>
</evidence>
<keyword evidence="2" id="KW-0472">Membrane</keyword>
<feature type="coiled-coil region" evidence="1">
    <location>
        <begin position="47"/>
        <end position="91"/>
    </location>
</feature>
<accession>A0A917NDD1</accession>
<dbReference type="EMBL" id="BMOB01000010">
    <property type="protein sequence ID" value="GGI91154.1"/>
    <property type="molecule type" value="Genomic_DNA"/>
</dbReference>
<keyword evidence="2" id="KW-1133">Transmembrane helix</keyword>
<gene>
    <name evidence="3" type="primary">pilN</name>
    <name evidence="3" type="ORF">GCM10007966_19790</name>
</gene>
<dbReference type="GO" id="GO:0043683">
    <property type="term" value="P:type IV pilus assembly"/>
    <property type="evidence" value="ECO:0007669"/>
    <property type="project" value="TreeGrafter"/>
</dbReference>
<comment type="caution">
    <text evidence="3">The sequence shown here is derived from an EMBL/GenBank/DDBJ whole genome shotgun (WGS) entry which is preliminary data.</text>
</comment>
<proteinExistence type="predicted"/>
<dbReference type="Proteomes" id="UP000630149">
    <property type="component" value="Unassembled WGS sequence"/>
</dbReference>
<dbReference type="AlphaFoldDB" id="A0A917NDD1"/>
<reference evidence="3" key="1">
    <citation type="journal article" date="2014" name="Int. J. Syst. Evol. Microbiol.">
        <title>Complete genome sequence of Corynebacterium casei LMG S-19264T (=DSM 44701T), isolated from a smear-ripened cheese.</title>
        <authorList>
            <consortium name="US DOE Joint Genome Institute (JGI-PGF)"/>
            <person name="Walter F."/>
            <person name="Albersmeier A."/>
            <person name="Kalinowski J."/>
            <person name="Ruckert C."/>
        </authorList>
    </citation>
    <scope>NUCLEOTIDE SEQUENCE</scope>
    <source>
        <strain evidence="3">JCM 13919</strain>
    </source>
</reference>
<protein>
    <submittedName>
        <fullName evidence="3">Pilus assembly protein PilN</fullName>
    </submittedName>
</protein>
<dbReference type="Pfam" id="PF05137">
    <property type="entry name" value="PilN"/>
    <property type="match status" value="1"/>
</dbReference>
<dbReference type="InterPro" id="IPR052534">
    <property type="entry name" value="Extracell_DNA_Util/SecSys_Comp"/>
</dbReference>
<feature type="transmembrane region" description="Helical" evidence="2">
    <location>
        <begin position="21"/>
        <end position="42"/>
    </location>
</feature>
<dbReference type="PANTHER" id="PTHR40278">
    <property type="entry name" value="DNA UTILIZATION PROTEIN HOFN"/>
    <property type="match status" value="1"/>
</dbReference>
<reference evidence="3" key="2">
    <citation type="submission" date="2020-09" db="EMBL/GenBank/DDBJ databases">
        <authorList>
            <person name="Sun Q."/>
            <person name="Ohkuma M."/>
        </authorList>
    </citation>
    <scope>NUCLEOTIDE SEQUENCE</scope>
    <source>
        <strain evidence="3">JCM 13919</strain>
    </source>
</reference>
<keyword evidence="2" id="KW-0812">Transmembrane</keyword>
<evidence type="ECO:0000256" key="2">
    <source>
        <dbReference type="SAM" id="Phobius"/>
    </source>
</evidence>
<dbReference type="RefSeq" id="WP_131777267.1">
    <property type="nucleotide sequence ID" value="NZ_BMOB01000010.1"/>
</dbReference>